<keyword evidence="3" id="KW-0808">Transferase</keyword>
<keyword evidence="4" id="KW-0547">Nucleotide-binding</keyword>
<dbReference type="AlphaFoldDB" id="M2RK18"/>
<dbReference type="EMBL" id="KB445794">
    <property type="protein sequence ID" value="EMD38812.1"/>
    <property type="molecule type" value="Genomic_DNA"/>
</dbReference>
<dbReference type="PROSITE" id="PS00108">
    <property type="entry name" value="PROTEIN_KINASE_ST"/>
    <property type="match status" value="1"/>
</dbReference>
<dbReference type="GO" id="GO:0007165">
    <property type="term" value="P:signal transduction"/>
    <property type="evidence" value="ECO:0007669"/>
    <property type="project" value="TreeGrafter"/>
</dbReference>
<proteinExistence type="predicted"/>
<dbReference type="STRING" id="914234.M2RK18"/>
<dbReference type="InterPro" id="IPR008271">
    <property type="entry name" value="Ser/Thr_kinase_AS"/>
</dbReference>
<feature type="domain" description="Protein kinase" evidence="9">
    <location>
        <begin position="1"/>
        <end position="229"/>
    </location>
</feature>
<dbReference type="InterPro" id="IPR000719">
    <property type="entry name" value="Prot_kinase_dom"/>
</dbReference>
<evidence type="ECO:0000256" key="5">
    <source>
        <dbReference type="ARBA" id="ARBA00022777"/>
    </source>
</evidence>
<dbReference type="HOGENOM" id="CLU_000288_63_0_1"/>
<dbReference type="OrthoDB" id="541276at2759"/>
<evidence type="ECO:0000313" key="11">
    <source>
        <dbReference type="Proteomes" id="UP000016930"/>
    </source>
</evidence>
<reference evidence="10 11" key="1">
    <citation type="journal article" date="2012" name="Proc. Natl. Acad. Sci. U.S.A.">
        <title>Comparative genomics of Ceriporiopsis subvermispora and Phanerochaete chrysosporium provide insight into selective ligninolysis.</title>
        <authorList>
            <person name="Fernandez-Fueyo E."/>
            <person name="Ruiz-Duenas F.J."/>
            <person name="Ferreira P."/>
            <person name="Floudas D."/>
            <person name="Hibbett D.S."/>
            <person name="Canessa P."/>
            <person name="Larrondo L.F."/>
            <person name="James T.Y."/>
            <person name="Seelenfreund D."/>
            <person name="Lobos S."/>
            <person name="Polanco R."/>
            <person name="Tello M."/>
            <person name="Honda Y."/>
            <person name="Watanabe T."/>
            <person name="Watanabe T."/>
            <person name="Ryu J.S."/>
            <person name="Kubicek C.P."/>
            <person name="Schmoll M."/>
            <person name="Gaskell J."/>
            <person name="Hammel K.E."/>
            <person name="St John F.J."/>
            <person name="Vanden Wymelenberg A."/>
            <person name="Sabat G."/>
            <person name="Splinter BonDurant S."/>
            <person name="Syed K."/>
            <person name="Yadav J.S."/>
            <person name="Doddapaneni H."/>
            <person name="Subramanian V."/>
            <person name="Lavin J.L."/>
            <person name="Oguiza J.A."/>
            <person name="Perez G."/>
            <person name="Pisabarro A.G."/>
            <person name="Ramirez L."/>
            <person name="Santoyo F."/>
            <person name="Master E."/>
            <person name="Coutinho P.M."/>
            <person name="Henrissat B."/>
            <person name="Lombard V."/>
            <person name="Magnuson J.K."/>
            <person name="Kuees U."/>
            <person name="Hori C."/>
            <person name="Igarashi K."/>
            <person name="Samejima M."/>
            <person name="Held B.W."/>
            <person name="Barry K.W."/>
            <person name="LaButti K.M."/>
            <person name="Lapidus A."/>
            <person name="Lindquist E.A."/>
            <person name="Lucas S.M."/>
            <person name="Riley R."/>
            <person name="Salamov A.A."/>
            <person name="Hoffmeister D."/>
            <person name="Schwenk D."/>
            <person name="Hadar Y."/>
            <person name="Yarden O."/>
            <person name="de Vries R.P."/>
            <person name="Wiebenga A."/>
            <person name="Stenlid J."/>
            <person name="Eastwood D."/>
            <person name="Grigoriev I.V."/>
            <person name="Berka R.M."/>
            <person name="Blanchette R.A."/>
            <person name="Kersten P."/>
            <person name="Martinez A.T."/>
            <person name="Vicuna R."/>
            <person name="Cullen D."/>
        </authorList>
    </citation>
    <scope>NUCLEOTIDE SEQUENCE [LARGE SCALE GENOMIC DNA]</scope>
    <source>
        <strain evidence="10 11">B</strain>
    </source>
</reference>
<dbReference type="EC" id="2.7.11.1" evidence="1"/>
<gene>
    <name evidence="10" type="ORF">CERSUDRAFT_133354</name>
</gene>
<dbReference type="Proteomes" id="UP000016930">
    <property type="component" value="Unassembled WGS sequence"/>
</dbReference>
<evidence type="ECO:0000256" key="1">
    <source>
        <dbReference type="ARBA" id="ARBA00012513"/>
    </source>
</evidence>
<dbReference type="SMART" id="SM00220">
    <property type="entry name" value="S_TKc"/>
    <property type="match status" value="1"/>
</dbReference>
<keyword evidence="6" id="KW-0067">ATP-binding</keyword>
<dbReference type="SUPFAM" id="SSF56112">
    <property type="entry name" value="Protein kinase-like (PK-like)"/>
    <property type="match status" value="1"/>
</dbReference>
<dbReference type="InterPro" id="IPR011009">
    <property type="entry name" value="Kinase-like_dom_sf"/>
</dbReference>
<organism evidence="10 11">
    <name type="scientific">Ceriporiopsis subvermispora (strain B)</name>
    <name type="common">White-rot fungus</name>
    <name type="synonym">Gelatoporia subvermispora</name>
    <dbReference type="NCBI Taxonomy" id="914234"/>
    <lineage>
        <taxon>Eukaryota</taxon>
        <taxon>Fungi</taxon>
        <taxon>Dikarya</taxon>
        <taxon>Basidiomycota</taxon>
        <taxon>Agaricomycotina</taxon>
        <taxon>Agaricomycetes</taxon>
        <taxon>Polyporales</taxon>
        <taxon>Gelatoporiaceae</taxon>
        <taxon>Gelatoporia</taxon>
    </lineage>
</organism>
<evidence type="ECO:0000256" key="2">
    <source>
        <dbReference type="ARBA" id="ARBA00022527"/>
    </source>
</evidence>
<evidence type="ECO:0000259" key="9">
    <source>
        <dbReference type="PROSITE" id="PS50011"/>
    </source>
</evidence>
<dbReference type="GO" id="GO:0004674">
    <property type="term" value="F:protein serine/threonine kinase activity"/>
    <property type="evidence" value="ECO:0007669"/>
    <property type="project" value="UniProtKB-KW"/>
</dbReference>
<keyword evidence="5" id="KW-0418">Kinase</keyword>
<dbReference type="GO" id="GO:0005524">
    <property type="term" value="F:ATP binding"/>
    <property type="evidence" value="ECO:0007669"/>
    <property type="project" value="UniProtKB-KW"/>
</dbReference>
<evidence type="ECO:0000256" key="4">
    <source>
        <dbReference type="ARBA" id="ARBA00022741"/>
    </source>
</evidence>
<evidence type="ECO:0000256" key="3">
    <source>
        <dbReference type="ARBA" id="ARBA00022679"/>
    </source>
</evidence>
<protein>
    <recommendedName>
        <fullName evidence="1">non-specific serine/threonine protein kinase</fullName>
        <ecNumber evidence="1">2.7.11.1</ecNumber>
    </recommendedName>
</protein>
<dbReference type="PROSITE" id="PS50011">
    <property type="entry name" value="PROTEIN_KINASE_DOM"/>
    <property type="match status" value="1"/>
</dbReference>
<evidence type="ECO:0000256" key="8">
    <source>
        <dbReference type="ARBA" id="ARBA00048679"/>
    </source>
</evidence>
<comment type="catalytic activity">
    <reaction evidence="8">
        <text>L-seryl-[protein] + ATP = O-phospho-L-seryl-[protein] + ADP + H(+)</text>
        <dbReference type="Rhea" id="RHEA:17989"/>
        <dbReference type="Rhea" id="RHEA-COMP:9863"/>
        <dbReference type="Rhea" id="RHEA-COMP:11604"/>
        <dbReference type="ChEBI" id="CHEBI:15378"/>
        <dbReference type="ChEBI" id="CHEBI:29999"/>
        <dbReference type="ChEBI" id="CHEBI:30616"/>
        <dbReference type="ChEBI" id="CHEBI:83421"/>
        <dbReference type="ChEBI" id="CHEBI:456216"/>
        <dbReference type="EC" id="2.7.11.1"/>
    </reaction>
</comment>
<feature type="non-terminal residue" evidence="10">
    <location>
        <position position="229"/>
    </location>
</feature>
<keyword evidence="11" id="KW-1185">Reference proteome</keyword>
<keyword evidence="2" id="KW-0723">Serine/threonine-protein kinase</keyword>
<evidence type="ECO:0000313" key="10">
    <source>
        <dbReference type="EMBL" id="EMD38812.1"/>
    </source>
</evidence>
<name>M2RK18_CERS8</name>
<evidence type="ECO:0000256" key="7">
    <source>
        <dbReference type="ARBA" id="ARBA00047899"/>
    </source>
</evidence>
<dbReference type="Pfam" id="PF00069">
    <property type="entry name" value="Pkinase"/>
    <property type="match status" value="1"/>
</dbReference>
<dbReference type="PANTHER" id="PTHR43895">
    <property type="entry name" value="CALCIUM/CALMODULIN-DEPENDENT PROTEIN KINASE KINASE-RELATED"/>
    <property type="match status" value="1"/>
</dbReference>
<sequence>MMYELLMRETTLHRHVAGVPNVLTLHAVFESSNYMYLVLDYCPGGTLYDHIMNGAFEQNNELIRKVFLQILNGVHACHEEGVFHRDLKPENILCTRDGSAVYVADFGLATDELVSEEFGCGSPSWMSPVQCADLSRLECIGFGFSYAPYSSRQSDVWALGVILINMIASCFPWGNAVVEDAGFKAFLDDPHSLYDRMPISHGLCEILERVFDVNPSERMTIPELRRAVA</sequence>
<accession>M2RK18</accession>
<comment type="catalytic activity">
    <reaction evidence="7">
        <text>L-threonyl-[protein] + ATP = O-phospho-L-threonyl-[protein] + ADP + H(+)</text>
        <dbReference type="Rhea" id="RHEA:46608"/>
        <dbReference type="Rhea" id="RHEA-COMP:11060"/>
        <dbReference type="Rhea" id="RHEA-COMP:11605"/>
        <dbReference type="ChEBI" id="CHEBI:15378"/>
        <dbReference type="ChEBI" id="CHEBI:30013"/>
        <dbReference type="ChEBI" id="CHEBI:30616"/>
        <dbReference type="ChEBI" id="CHEBI:61977"/>
        <dbReference type="ChEBI" id="CHEBI:456216"/>
        <dbReference type="EC" id="2.7.11.1"/>
    </reaction>
</comment>
<dbReference type="Gene3D" id="1.10.510.10">
    <property type="entry name" value="Transferase(Phosphotransferase) domain 1"/>
    <property type="match status" value="1"/>
</dbReference>
<dbReference type="PANTHER" id="PTHR43895:SF32">
    <property type="entry name" value="SERINE_THREONINE-PROTEIN KINASE CHK1"/>
    <property type="match status" value="1"/>
</dbReference>
<evidence type="ECO:0000256" key="6">
    <source>
        <dbReference type="ARBA" id="ARBA00022840"/>
    </source>
</evidence>